<reference evidence="3" key="1">
    <citation type="submission" date="2023-07" db="EMBL/GenBank/DDBJ databases">
        <title>Defluviimonas sediminis sp. nov., isolated from mangrove sediment.</title>
        <authorList>
            <person name="Liu L."/>
            <person name="Li J."/>
            <person name="Huang Y."/>
            <person name="Pan J."/>
            <person name="Li M."/>
        </authorList>
    </citation>
    <scope>NUCLEOTIDE SEQUENCE [LARGE SCALE GENOMIC DNA]</scope>
    <source>
        <strain evidence="3">FT324</strain>
    </source>
</reference>
<evidence type="ECO:0008006" key="4">
    <source>
        <dbReference type="Google" id="ProtNLM"/>
    </source>
</evidence>
<organism evidence="2 3">
    <name type="scientific">Albidovulum sediminis</name>
    <dbReference type="NCBI Taxonomy" id="3066345"/>
    <lineage>
        <taxon>Bacteria</taxon>
        <taxon>Pseudomonadati</taxon>
        <taxon>Pseudomonadota</taxon>
        <taxon>Alphaproteobacteria</taxon>
        <taxon>Rhodobacterales</taxon>
        <taxon>Paracoccaceae</taxon>
        <taxon>Albidovulum</taxon>
    </lineage>
</organism>
<feature type="signal peptide" evidence="1">
    <location>
        <begin position="1"/>
        <end position="21"/>
    </location>
</feature>
<keyword evidence="1" id="KW-0732">Signal</keyword>
<evidence type="ECO:0000256" key="1">
    <source>
        <dbReference type="SAM" id="SignalP"/>
    </source>
</evidence>
<proteinExistence type="predicted"/>
<gene>
    <name evidence="2" type="ORF">N5I32_07570</name>
</gene>
<dbReference type="EMBL" id="JAOCQF010000001">
    <property type="protein sequence ID" value="MCT8329366.1"/>
    <property type="molecule type" value="Genomic_DNA"/>
</dbReference>
<keyword evidence="3" id="KW-1185">Reference proteome</keyword>
<comment type="caution">
    <text evidence="2">The sequence shown here is derived from an EMBL/GenBank/DDBJ whole genome shotgun (WGS) entry which is preliminary data.</text>
</comment>
<evidence type="ECO:0000313" key="3">
    <source>
        <dbReference type="Proteomes" id="UP001205601"/>
    </source>
</evidence>
<evidence type="ECO:0000313" key="2">
    <source>
        <dbReference type="EMBL" id="MCT8329366.1"/>
    </source>
</evidence>
<protein>
    <recommendedName>
        <fullName evidence="4">Lipoprotein</fullName>
    </recommendedName>
</protein>
<name>A0ABT2NKC6_9RHOB</name>
<feature type="chain" id="PRO_5046746559" description="Lipoprotein" evidence="1">
    <location>
        <begin position="22"/>
        <end position="110"/>
    </location>
</feature>
<dbReference type="Proteomes" id="UP001205601">
    <property type="component" value="Unassembled WGS sequence"/>
</dbReference>
<dbReference type="RefSeq" id="WP_261494790.1">
    <property type="nucleotide sequence ID" value="NZ_JAOCQF010000001.1"/>
</dbReference>
<sequence length="110" mass="11102">MFQSIKAVLAVTALAALGACVEDTGMPTSPAGPSMITTFDPAVSSTAVNVCQNTLAQQVDGNVTVVGTEYSEANVGVYMRVGANGAPWRCLVSNDGRGASVMFLGSEGAA</sequence>
<dbReference type="PROSITE" id="PS51257">
    <property type="entry name" value="PROKAR_LIPOPROTEIN"/>
    <property type="match status" value="1"/>
</dbReference>
<accession>A0ABT2NKC6</accession>